<sequence length="111" mass="11884">MTIRTLVNALSLTVLCSEDQLDQEISGGYASDMLSCVMAGAHKGNVWVTLLTHLNVVAVAVLVEIPAVIITEHSPVEPTVLKKAETEGLVLLQTPEPTYAVVGKLYELGVR</sequence>
<evidence type="ECO:0000313" key="2">
    <source>
        <dbReference type="EMBL" id="MBD3324896.1"/>
    </source>
</evidence>
<dbReference type="Gene3D" id="3.40.1390.20">
    <property type="entry name" value="HprK N-terminal domain-like"/>
    <property type="match status" value="1"/>
</dbReference>
<dbReference type="Pfam" id="PF07085">
    <property type="entry name" value="DRTGG"/>
    <property type="match status" value="1"/>
</dbReference>
<feature type="domain" description="DRTGG" evidence="1">
    <location>
        <begin position="7"/>
        <end position="105"/>
    </location>
</feature>
<gene>
    <name evidence="2" type="ORF">GF339_09945</name>
</gene>
<evidence type="ECO:0000259" key="1">
    <source>
        <dbReference type="Pfam" id="PF07085"/>
    </source>
</evidence>
<dbReference type="InterPro" id="IPR010766">
    <property type="entry name" value="DRTGG"/>
</dbReference>
<protein>
    <submittedName>
        <fullName evidence="2">Serine kinase</fullName>
    </submittedName>
</protein>
<dbReference type="SUPFAM" id="SSF75138">
    <property type="entry name" value="HprK N-terminal domain-like"/>
    <property type="match status" value="1"/>
</dbReference>
<reference evidence="2" key="1">
    <citation type="submission" date="2019-11" db="EMBL/GenBank/DDBJ databases">
        <title>Microbial mats filling the niche in hypersaline microbial mats.</title>
        <authorList>
            <person name="Wong H.L."/>
            <person name="Macleod F.I."/>
            <person name="White R.A. III"/>
            <person name="Burns B.P."/>
        </authorList>
    </citation>
    <scope>NUCLEOTIDE SEQUENCE</scope>
    <source>
        <strain evidence="2">Rbin_158</strain>
    </source>
</reference>
<dbReference type="Proteomes" id="UP000649604">
    <property type="component" value="Unassembled WGS sequence"/>
</dbReference>
<evidence type="ECO:0000313" key="3">
    <source>
        <dbReference type="Proteomes" id="UP000649604"/>
    </source>
</evidence>
<keyword evidence="2" id="KW-0418">Kinase</keyword>
<dbReference type="GO" id="GO:0016301">
    <property type="term" value="F:kinase activity"/>
    <property type="evidence" value="ECO:0007669"/>
    <property type="project" value="UniProtKB-KW"/>
</dbReference>
<proteinExistence type="predicted"/>
<organism evidence="2 3">
    <name type="scientific">candidate division KSB3 bacterium</name>
    <dbReference type="NCBI Taxonomy" id="2044937"/>
    <lineage>
        <taxon>Bacteria</taxon>
        <taxon>candidate division KSB3</taxon>
    </lineage>
</organism>
<dbReference type="InterPro" id="IPR028979">
    <property type="entry name" value="Ser_kin/Pase_Hpr-like_N_sf"/>
</dbReference>
<keyword evidence="2" id="KW-0808">Transferase</keyword>
<dbReference type="EMBL" id="WJJP01000317">
    <property type="protein sequence ID" value="MBD3324896.1"/>
    <property type="molecule type" value="Genomic_DNA"/>
</dbReference>
<accession>A0A9D5JWB3</accession>
<comment type="caution">
    <text evidence="2">The sequence shown here is derived from an EMBL/GenBank/DDBJ whole genome shotgun (WGS) entry which is preliminary data.</text>
</comment>
<dbReference type="AlphaFoldDB" id="A0A9D5JWB3"/>
<name>A0A9D5JWB3_9BACT</name>